<keyword evidence="1" id="KW-0472">Membrane</keyword>
<reference evidence="2 3" key="1">
    <citation type="submission" date="2020-09" db="EMBL/GenBank/DDBJ databases">
        <title>novel species in genus Nocardioides.</title>
        <authorList>
            <person name="Zhang G."/>
        </authorList>
    </citation>
    <scope>NUCLEOTIDE SEQUENCE [LARGE SCALE GENOMIC DNA]</scope>
    <source>
        <strain evidence="2 3">19197</strain>
    </source>
</reference>
<comment type="caution">
    <text evidence="2">The sequence shown here is derived from an EMBL/GenBank/DDBJ whole genome shotgun (WGS) entry which is preliminary data.</text>
</comment>
<organism evidence="2 3">
    <name type="scientific">Nocardioides hwasunensis</name>
    <dbReference type="NCBI Taxonomy" id="397258"/>
    <lineage>
        <taxon>Bacteria</taxon>
        <taxon>Bacillati</taxon>
        <taxon>Actinomycetota</taxon>
        <taxon>Actinomycetes</taxon>
        <taxon>Propionibacteriales</taxon>
        <taxon>Nocardioidaceae</taxon>
        <taxon>Nocardioides</taxon>
    </lineage>
</organism>
<protein>
    <submittedName>
        <fullName evidence="2">Uncharacterized protein</fullName>
    </submittedName>
</protein>
<evidence type="ECO:0000313" key="2">
    <source>
        <dbReference type="EMBL" id="MBD3913716.1"/>
    </source>
</evidence>
<feature type="transmembrane region" description="Helical" evidence="1">
    <location>
        <begin position="27"/>
        <end position="48"/>
    </location>
</feature>
<evidence type="ECO:0000313" key="3">
    <source>
        <dbReference type="Proteomes" id="UP000649289"/>
    </source>
</evidence>
<dbReference type="EMBL" id="JACXYY010000001">
    <property type="protein sequence ID" value="MBD3913716.1"/>
    <property type="molecule type" value="Genomic_DNA"/>
</dbReference>
<proteinExistence type="predicted"/>
<keyword evidence="1" id="KW-0812">Transmembrane</keyword>
<accession>A0ABR8MF64</accession>
<keyword evidence="3" id="KW-1185">Reference proteome</keyword>
<sequence length="51" mass="5758">MIINPGSHDKQGPWDPDAKKKYVDTRYFWVLMPMLLLMVGLIVLGQVLGGD</sequence>
<keyword evidence="1" id="KW-1133">Transmembrane helix</keyword>
<dbReference type="Proteomes" id="UP000649289">
    <property type="component" value="Unassembled WGS sequence"/>
</dbReference>
<name>A0ABR8MF64_9ACTN</name>
<gene>
    <name evidence="2" type="ORF">IEZ25_03730</name>
</gene>
<evidence type="ECO:0000256" key="1">
    <source>
        <dbReference type="SAM" id="Phobius"/>
    </source>
</evidence>
<dbReference type="RefSeq" id="WP_191198014.1">
    <property type="nucleotide sequence ID" value="NZ_BAAAPA010000002.1"/>
</dbReference>